<sequence length="93" mass="10554">MRGGHRQPRQIEASIRSRADRSYRRQIPLPSACKQDIVQTTAMKLAVKHWRCFADEDRVAVSNALVTWPHGDSGYNDCWAHTGGTDSAFDRLQ</sequence>
<name>A0ABR1WIQ6_9PEZI</name>
<organism evidence="2 3">
    <name type="scientific">Apiospora saccharicola</name>
    <dbReference type="NCBI Taxonomy" id="335842"/>
    <lineage>
        <taxon>Eukaryota</taxon>
        <taxon>Fungi</taxon>
        <taxon>Dikarya</taxon>
        <taxon>Ascomycota</taxon>
        <taxon>Pezizomycotina</taxon>
        <taxon>Sordariomycetes</taxon>
        <taxon>Xylariomycetidae</taxon>
        <taxon>Amphisphaeriales</taxon>
        <taxon>Apiosporaceae</taxon>
        <taxon>Apiospora</taxon>
    </lineage>
</organism>
<evidence type="ECO:0000313" key="2">
    <source>
        <dbReference type="EMBL" id="KAK8083352.1"/>
    </source>
</evidence>
<feature type="region of interest" description="Disordered" evidence="1">
    <location>
        <begin position="1"/>
        <end position="22"/>
    </location>
</feature>
<comment type="caution">
    <text evidence="2">The sequence shown here is derived from an EMBL/GenBank/DDBJ whole genome shotgun (WGS) entry which is preliminary data.</text>
</comment>
<dbReference type="Proteomes" id="UP001446871">
    <property type="component" value="Unassembled WGS sequence"/>
</dbReference>
<keyword evidence="3" id="KW-1185">Reference proteome</keyword>
<evidence type="ECO:0000256" key="1">
    <source>
        <dbReference type="SAM" id="MobiDB-lite"/>
    </source>
</evidence>
<accession>A0ABR1WIQ6</accession>
<proteinExistence type="predicted"/>
<dbReference type="EMBL" id="JAQQWM010000001">
    <property type="protein sequence ID" value="KAK8083352.1"/>
    <property type="molecule type" value="Genomic_DNA"/>
</dbReference>
<reference evidence="2 3" key="1">
    <citation type="submission" date="2023-01" db="EMBL/GenBank/DDBJ databases">
        <title>Analysis of 21 Apiospora genomes using comparative genomics revels a genus with tremendous synthesis potential of carbohydrate active enzymes and secondary metabolites.</title>
        <authorList>
            <person name="Sorensen T."/>
        </authorList>
    </citation>
    <scope>NUCLEOTIDE SEQUENCE [LARGE SCALE GENOMIC DNA]</scope>
    <source>
        <strain evidence="2 3">CBS 83171</strain>
    </source>
</reference>
<protein>
    <submittedName>
        <fullName evidence="2">Uncharacterized protein</fullName>
    </submittedName>
</protein>
<evidence type="ECO:0000313" key="3">
    <source>
        <dbReference type="Proteomes" id="UP001446871"/>
    </source>
</evidence>
<gene>
    <name evidence="2" type="ORF">PG996_002133</name>
</gene>